<dbReference type="GeneID" id="93228263"/>
<dbReference type="Proteomes" id="UP000245778">
    <property type="component" value="Unassembled WGS sequence"/>
</dbReference>
<organism evidence="2 3">
    <name type="scientific">Intestinimonas butyriciproducens</name>
    <dbReference type="NCBI Taxonomy" id="1297617"/>
    <lineage>
        <taxon>Bacteria</taxon>
        <taxon>Bacillati</taxon>
        <taxon>Bacillota</taxon>
        <taxon>Clostridia</taxon>
        <taxon>Eubacteriales</taxon>
        <taxon>Intestinimonas</taxon>
    </lineage>
</organism>
<sequence length="195" mass="21330">MIKHKSPEFLNVFGKLSPPKAGNPRPRQPQAGKNGQNSNHLKIQMRKGAAAGGSHTVLNSNNSEFRPPAPMISACEATALCRESLSLRRTEGITSALEYRQTTCSGTVCAPSPCSQVRNSRGRDGERALLKKIIVVEGTFVNYLLKSRILAVQLMVFFNAKGTRAEILLRKNRTIFAEGSIFDYISGISILQLSI</sequence>
<dbReference type="EMBL" id="QEKK01000018">
    <property type="protein sequence ID" value="PVY46283.1"/>
    <property type="molecule type" value="Genomic_DNA"/>
</dbReference>
<proteinExistence type="predicted"/>
<accession>A0A2U1BCA6</accession>
<name>A0A2U1BCA6_9FIRM</name>
<protein>
    <submittedName>
        <fullName evidence="2">Uncharacterized protein</fullName>
    </submittedName>
</protein>
<evidence type="ECO:0000313" key="2">
    <source>
        <dbReference type="EMBL" id="PVY46283.1"/>
    </source>
</evidence>
<evidence type="ECO:0000313" key="3">
    <source>
        <dbReference type="Proteomes" id="UP000245778"/>
    </source>
</evidence>
<reference evidence="2 3" key="1">
    <citation type="submission" date="2018-04" db="EMBL/GenBank/DDBJ databases">
        <title>Genomic Encyclopedia of Type Strains, Phase IV (KMG-IV): sequencing the most valuable type-strain genomes for metagenomic binning, comparative biology and taxonomic classification.</title>
        <authorList>
            <person name="Goeker M."/>
        </authorList>
    </citation>
    <scope>NUCLEOTIDE SEQUENCE [LARGE SCALE GENOMIC DNA]</scope>
    <source>
        <strain evidence="2 3">DSM 26588</strain>
    </source>
</reference>
<feature type="region of interest" description="Disordered" evidence="1">
    <location>
        <begin position="1"/>
        <end position="38"/>
    </location>
</feature>
<gene>
    <name evidence="2" type="ORF">C7373_11810</name>
</gene>
<dbReference type="RefSeq" id="WP_129868772.1">
    <property type="nucleotide sequence ID" value="NZ_CP011524.1"/>
</dbReference>
<evidence type="ECO:0000256" key="1">
    <source>
        <dbReference type="SAM" id="MobiDB-lite"/>
    </source>
</evidence>
<comment type="caution">
    <text evidence="2">The sequence shown here is derived from an EMBL/GenBank/DDBJ whole genome shotgun (WGS) entry which is preliminary data.</text>
</comment>
<dbReference type="AlphaFoldDB" id="A0A2U1BCA6"/>